<evidence type="ECO:0000256" key="6">
    <source>
        <dbReference type="ARBA" id="ARBA00023251"/>
    </source>
</evidence>
<dbReference type="SUPFAM" id="SSF52540">
    <property type="entry name" value="P-loop containing nucleoside triphosphate hydrolases"/>
    <property type="match status" value="1"/>
</dbReference>
<dbReference type="PROSITE" id="PS50893">
    <property type="entry name" value="ABC_TRANSPORTER_2"/>
    <property type="match status" value="1"/>
</dbReference>
<comment type="caution">
    <text evidence="8">The sequence shown here is derived from an EMBL/GenBank/DDBJ whole genome shotgun (WGS) entry which is preliminary data.</text>
</comment>
<dbReference type="InterPro" id="IPR003439">
    <property type="entry name" value="ABC_transporter-like_ATP-bd"/>
</dbReference>
<dbReference type="SMART" id="SM00382">
    <property type="entry name" value="AAA"/>
    <property type="match status" value="1"/>
</dbReference>
<evidence type="ECO:0000259" key="7">
    <source>
        <dbReference type="PROSITE" id="PS50893"/>
    </source>
</evidence>
<dbReference type="PANTHER" id="PTHR42711:SF5">
    <property type="entry name" value="ABC TRANSPORTER ATP-BINDING PROTEIN NATA"/>
    <property type="match status" value="1"/>
</dbReference>
<evidence type="ECO:0000256" key="4">
    <source>
        <dbReference type="ARBA" id="ARBA00022741"/>
    </source>
</evidence>
<keyword evidence="3" id="KW-0813">Transport</keyword>
<reference evidence="8 9" key="1">
    <citation type="submission" date="2024-01" db="EMBL/GenBank/DDBJ databases">
        <title>Genome insights into Plantactinospora veratri sp. nov.</title>
        <authorList>
            <person name="Wang L."/>
        </authorList>
    </citation>
    <scope>NUCLEOTIDE SEQUENCE [LARGE SCALE GENOMIC DNA]</scope>
    <source>
        <strain evidence="8 9">NEAU-FHS4</strain>
    </source>
</reference>
<accession>A0ABU7S6Q1</accession>
<dbReference type="InterPro" id="IPR003593">
    <property type="entry name" value="AAA+_ATPase"/>
</dbReference>
<evidence type="ECO:0000313" key="8">
    <source>
        <dbReference type="EMBL" id="MEE6305645.1"/>
    </source>
</evidence>
<comment type="subcellular location">
    <subcellularLocation>
        <location evidence="1">Cell membrane</location>
        <topology evidence="1">Peripheral membrane protein</topology>
    </subcellularLocation>
</comment>
<keyword evidence="9" id="KW-1185">Reference proteome</keyword>
<evidence type="ECO:0000256" key="2">
    <source>
        <dbReference type="ARBA" id="ARBA00005417"/>
    </source>
</evidence>
<keyword evidence="6" id="KW-0046">Antibiotic resistance</keyword>
<dbReference type="GO" id="GO:0005524">
    <property type="term" value="F:ATP binding"/>
    <property type="evidence" value="ECO:0007669"/>
    <property type="project" value="UniProtKB-KW"/>
</dbReference>
<dbReference type="RefSeq" id="WP_331206007.1">
    <property type="nucleotide sequence ID" value="NZ_JAZGQL010000001.1"/>
</dbReference>
<evidence type="ECO:0000256" key="3">
    <source>
        <dbReference type="ARBA" id="ARBA00022448"/>
    </source>
</evidence>
<comment type="similarity">
    <text evidence="2">Belongs to the ABC transporter superfamily.</text>
</comment>
<gene>
    <name evidence="8" type="ORF">V1634_02195</name>
</gene>
<protein>
    <submittedName>
        <fullName evidence="8">ABC transporter ATP-binding protein</fullName>
    </submittedName>
</protein>
<dbReference type="InterPro" id="IPR027417">
    <property type="entry name" value="P-loop_NTPase"/>
</dbReference>
<name>A0ABU7S6Q1_9ACTN</name>
<dbReference type="Proteomes" id="UP001339911">
    <property type="component" value="Unassembled WGS sequence"/>
</dbReference>
<sequence>MTPAIAATDLVKAYPGAAAPAVDGLTFDIPPGQAVGLLGPAGAGKTTLLKLVCGACPASSGRLLVHGRQPDGGAKRDVAVVHQSGPFDLTLSVRDNLRVAAAFRGLPWRRARSRAEELLGAFELAGTEDRPAQTLSAGQRRRLQLVRALLRVPRILLLDEPSAGLDVEGRRRVWAALNELRRQHELTIVLTSHYLDEVERNTERVLVLRHGRLIRDGSPADLRDERGEARAVLRSGSVDGWPAIAAGALRLGLAAARSGNEIVLTGPDLRRRLPRLLAELADQRIPVDSVELATASLEEAFVALTRSEVTTR</sequence>
<keyword evidence="4" id="KW-0547">Nucleotide-binding</keyword>
<dbReference type="InterPro" id="IPR017871">
    <property type="entry name" value="ABC_transporter-like_CS"/>
</dbReference>
<organism evidence="8 9">
    <name type="scientific">Plantactinospora veratri</name>
    <dbReference type="NCBI Taxonomy" id="1436122"/>
    <lineage>
        <taxon>Bacteria</taxon>
        <taxon>Bacillati</taxon>
        <taxon>Actinomycetota</taxon>
        <taxon>Actinomycetes</taxon>
        <taxon>Micromonosporales</taxon>
        <taxon>Micromonosporaceae</taxon>
        <taxon>Plantactinospora</taxon>
    </lineage>
</organism>
<proteinExistence type="inferred from homology"/>
<dbReference type="Gene3D" id="3.40.50.300">
    <property type="entry name" value="P-loop containing nucleotide triphosphate hydrolases"/>
    <property type="match status" value="1"/>
</dbReference>
<feature type="domain" description="ABC transporter" evidence="7">
    <location>
        <begin position="5"/>
        <end position="235"/>
    </location>
</feature>
<evidence type="ECO:0000256" key="1">
    <source>
        <dbReference type="ARBA" id="ARBA00004202"/>
    </source>
</evidence>
<dbReference type="Pfam" id="PF00005">
    <property type="entry name" value="ABC_tran"/>
    <property type="match status" value="1"/>
</dbReference>
<evidence type="ECO:0000313" key="9">
    <source>
        <dbReference type="Proteomes" id="UP001339911"/>
    </source>
</evidence>
<dbReference type="PANTHER" id="PTHR42711">
    <property type="entry name" value="ABC TRANSPORTER ATP-BINDING PROTEIN"/>
    <property type="match status" value="1"/>
</dbReference>
<evidence type="ECO:0000256" key="5">
    <source>
        <dbReference type="ARBA" id="ARBA00022840"/>
    </source>
</evidence>
<dbReference type="InterPro" id="IPR050763">
    <property type="entry name" value="ABC_transporter_ATP-binding"/>
</dbReference>
<dbReference type="EMBL" id="JAZGQL010000001">
    <property type="protein sequence ID" value="MEE6305645.1"/>
    <property type="molecule type" value="Genomic_DNA"/>
</dbReference>
<dbReference type="PROSITE" id="PS00211">
    <property type="entry name" value="ABC_TRANSPORTER_1"/>
    <property type="match status" value="1"/>
</dbReference>
<keyword evidence="5 8" id="KW-0067">ATP-binding</keyword>